<sequence length="67" mass="7152">MSSSNTDLLSNSELTAKVALSSSDNAETEEADLQQVATLVKAHKDLTASVASYEAMFKAVTRNMSEI</sequence>
<reference evidence="1" key="1">
    <citation type="submission" date="2020-11" db="EMBL/GenBank/DDBJ databases">
        <authorList>
            <consortium name="DOE Joint Genome Institute"/>
            <person name="Ahrendt S."/>
            <person name="Riley R."/>
            <person name="Andreopoulos W."/>
            <person name="Labutti K."/>
            <person name="Pangilinan J."/>
            <person name="Ruiz-Duenas F.J."/>
            <person name="Barrasa J.M."/>
            <person name="Sanchez-Garcia M."/>
            <person name="Camarero S."/>
            <person name="Miyauchi S."/>
            <person name="Serrano A."/>
            <person name="Linde D."/>
            <person name="Babiker R."/>
            <person name="Drula E."/>
            <person name="Ayuso-Fernandez I."/>
            <person name="Pacheco R."/>
            <person name="Padilla G."/>
            <person name="Ferreira P."/>
            <person name="Barriuso J."/>
            <person name="Kellner H."/>
            <person name="Castanera R."/>
            <person name="Alfaro M."/>
            <person name="Ramirez L."/>
            <person name="Pisabarro A.G."/>
            <person name="Kuo A."/>
            <person name="Tritt A."/>
            <person name="Lipzen A."/>
            <person name="He G."/>
            <person name="Yan M."/>
            <person name="Ng V."/>
            <person name="Cullen D."/>
            <person name="Martin F."/>
            <person name="Rosso M.-N."/>
            <person name="Henrissat B."/>
            <person name="Hibbett D."/>
            <person name="Martinez A.T."/>
            <person name="Grigoriev I.V."/>
        </authorList>
    </citation>
    <scope>NUCLEOTIDE SEQUENCE</scope>
    <source>
        <strain evidence="1">AH 40177</strain>
    </source>
</reference>
<dbReference type="EMBL" id="JADNRY010000086">
    <property type="protein sequence ID" value="KAF9066520.1"/>
    <property type="molecule type" value="Genomic_DNA"/>
</dbReference>
<dbReference type="AlphaFoldDB" id="A0A9P5PQZ5"/>
<proteinExistence type="predicted"/>
<keyword evidence="2" id="KW-1185">Reference proteome</keyword>
<comment type="caution">
    <text evidence="1">The sequence shown here is derived from an EMBL/GenBank/DDBJ whole genome shotgun (WGS) entry which is preliminary data.</text>
</comment>
<evidence type="ECO:0000313" key="1">
    <source>
        <dbReference type="EMBL" id="KAF9066520.1"/>
    </source>
</evidence>
<gene>
    <name evidence="1" type="ORF">BDP27DRAFT_1423768</name>
</gene>
<name>A0A9P5PQZ5_9AGAR</name>
<dbReference type="Proteomes" id="UP000772434">
    <property type="component" value="Unassembled WGS sequence"/>
</dbReference>
<protein>
    <submittedName>
        <fullName evidence="1">Uncharacterized protein</fullName>
    </submittedName>
</protein>
<accession>A0A9P5PQZ5</accession>
<organism evidence="1 2">
    <name type="scientific">Rhodocollybia butyracea</name>
    <dbReference type="NCBI Taxonomy" id="206335"/>
    <lineage>
        <taxon>Eukaryota</taxon>
        <taxon>Fungi</taxon>
        <taxon>Dikarya</taxon>
        <taxon>Basidiomycota</taxon>
        <taxon>Agaricomycotina</taxon>
        <taxon>Agaricomycetes</taxon>
        <taxon>Agaricomycetidae</taxon>
        <taxon>Agaricales</taxon>
        <taxon>Marasmiineae</taxon>
        <taxon>Omphalotaceae</taxon>
        <taxon>Rhodocollybia</taxon>
    </lineage>
</organism>
<evidence type="ECO:0000313" key="2">
    <source>
        <dbReference type="Proteomes" id="UP000772434"/>
    </source>
</evidence>